<evidence type="ECO:0000313" key="2">
    <source>
        <dbReference type="Proteomes" id="UP000828390"/>
    </source>
</evidence>
<accession>A0A9D4RI10</accession>
<name>A0A9D4RI10_DREPO</name>
<dbReference type="AlphaFoldDB" id="A0A9D4RI10"/>
<proteinExistence type="predicted"/>
<reference evidence="1" key="2">
    <citation type="submission" date="2020-11" db="EMBL/GenBank/DDBJ databases">
        <authorList>
            <person name="McCartney M.A."/>
            <person name="Auch B."/>
            <person name="Kono T."/>
            <person name="Mallez S."/>
            <person name="Becker A."/>
            <person name="Gohl D.M."/>
            <person name="Silverstein K.A.T."/>
            <person name="Koren S."/>
            <person name="Bechman K.B."/>
            <person name="Herman A."/>
            <person name="Abrahante J.E."/>
            <person name="Garbe J."/>
        </authorList>
    </citation>
    <scope>NUCLEOTIDE SEQUENCE</scope>
    <source>
        <strain evidence="1">Duluth1</strain>
        <tissue evidence="1">Whole animal</tissue>
    </source>
</reference>
<evidence type="ECO:0000313" key="1">
    <source>
        <dbReference type="EMBL" id="KAH3869341.1"/>
    </source>
</evidence>
<reference evidence="1" key="1">
    <citation type="journal article" date="2019" name="bioRxiv">
        <title>The Genome of the Zebra Mussel, Dreissena polymorpha: A Resource for Invasive Species Research.</title>
        <authorList>
            <person name="McCartney M.A."/>
            <person name="Auch B."/>
            <person name="Kono T."/>
            <person name="Mallez S."/>
            <person name="Zhang Y."/>
            <person name="Obille A."/>
            <person name="Becker A."/>
            <person name="Abrahante J.E."/>
            <person name="Garbe J."/>
            <person name="Badalamenti J.P."/>
            <person name="Herman A."/>
            <person name="Mangelson H."/>
            <person name="Liachko I."/>
            <person name="Sullivan S."/>
            <person name="Sone E.D."/>
            <person name="Koren S."/>
            <person name="Silverstein K.A.T."/>
            <person name="Beckman K.B."/>
            <person name="Gohl D.M."/>
        </authorList>
    </citation>
    <scope>NUCLEOTIDE SEQUENCE</scope>
    <source>
        <strain evidence="1">Duluth1</strain>
        <tissue evidence="1">Whole animal</tissue>
    </source>
</reference>
<comment type="caution">
    <text evidence="1">The sequence shown here is derived from an EMBL/GenBank/DDBJ whole genome shotgun (WGS) entry which is preliminary data.</text>
</comment>
<organism evidence="1 2">
    <name type="scientific">Dreissena polymorpha</name>
    <name type="common">Zebra mussel</name>
    <name type="synonym">Mytilus polymorpha</name>
    <dbReference type="NCBI Taxonomy" id="45954"/>
    <lineage>
        <taxon>Eukaryota</taxon>
        <taxon>Metazoa</taxon>
        <taxon>Spiralia</taxon>
        <taxon>Lophotrochozoa</taxon>
        <taxon>Mollusca</taxon>
        <taxon>Bivalvia</taxon>
        <taxon>Autobranchia</taxon>
        <taxon>Heteroconchia</taxon>
        <taxon>Euheterodonta</taxon>
        <taxon>Imparidentia</taxon>
        <taxon>Neoheterodontei</taxon>
        <taxon>Myida</taxon>
        <taxon>Dreissenoidea</taxon>
        <taxon>Dreissenidae</taxon>
        <taxon>Dreissena</taxon>
    </lineage>
</organism>
<gene>
    <name evidence="1" type="ORF">DPMN_032504</name>
</gene>
<keyword evidence="2" id="KW-1185">Reference proteome</keyword>
<sequence>MRMSRGRRERVRGDFGKFIQLVGKSDAGIVFMYERDILKPCVKNTLSLQIKHIIFPDKLSDCYDACSDVIDTSD</sequence>
<dbReference type="EMBL" id="JAIWYP010000002">
    <property type="protein sequence ID" value="KAH3869341.1"/>
    <property type="molecule type" value="Genomic_DNA"/>
</dbReference>
<dbReference type="Proteomes" id="UP000828390">
    <property type="component" value="Unassembled WGS sequence"/>
</dbReference>
<protein>
    <submittedName>
        <fullName evidence="1">Uncharacterized protein</fullName>
    </submittedName>
</protein>